<organism evidence="2 3">
    <name type="scientific">Aspergillus taichungensis</name>
    <dbReference type="NCBI Taxonomy" id="482145"/>
    <lineage>
        <taxon>Eukaryota</taxon>
        <taxon>Fungi</taxon>
        <taxon>Dikarya</taxon>
        <taxon>Ascomycota</taxon>
        <taxon>Pezizomycotina</taxon>
        <taxon>Eurotiomycetes</taxon>
        <taxon>Eurotiomycetidae</taxon>
        <taxon>Eurotiales</taxon>
        <taxon>Aspergillaceae</taxon>
        <taxon>Aspergillus</taxon>
        <taxon>Aspergillus subgen. Circumdati</taxon>
    </lineage>
</organism>
<keyword evidence="1" id="KW-0812">Transmembrane</keyword>
<keyword evidence="1" id="KW-0472">Membrane</keyword>
<accession>A0A2J5HFN8</accession>
<feature type="transmembrane region" description="Helical" evidence="1">
    <location>
        <begin position="52"/>
        <end position="83"/>
    </location>
</feature>
<dbReference type="AlphaFoldDB" id="A0A2J5HFN8"/>
<keyword evidence="3" id="KW-1185">Reference proteome</keyword>
<name>A0A2J5HFN8_9EURO</name>
<sequence>MHLRWKPGYRRAHHDTYTRHCDGGDGPEVYSCRKRFRSVGFRSRWRSCRVRFLSTCLIPLLSVAIVCNNMKHFFVGVAFFVWYEIGARPSLSS</sequence>
<evidence type="ECO:0000313" key="2">
    <source>
        <dbReference type="EMBL" id="PLN75721.1"/>
    </source>
</evidence>
<dbReference type="Proteomes" id="UP000235023">
    <property type="component" value="Unassembled WGS sequence"/>
</dbReference>
<keyword evidence="1" id="KW-1133">Transmembrane helix</keyword>
<dbReference type="EMBL" id="KZ559639">
    <property type="protein sequence ID" value="PLN75721.1"/>
    <property type="molecule type" value="Genomic_DNA"/>
</dbReference>
<proteinExistence type="predicted"/>
<reference evidence="3" key="1">
    <citation type="submission" date="2017-12" db="EMBL/GenBank/DDBJ databases">
        <authorList>
            <consortium name="DOE Joint Genome Institute"/>
            <person name="Mondo S.J."/>
            <person name="Kjaerbolling I."/>
            <person name="Vesth T.C."/>
            <person name="Frisvad J.C."/>
            <person name="Nybo J.L."/>
            <person name="Theobald S."/>
            <person name="Kuo A."/>
            <person name="Bowyer P."/>
            <person name="Matsuda Y."/>
            <person name="Lyhne E.K."/>
            <person name="Kogle M.E."/>
            <person name="Clum A."/>
            <person name="Lipzen A."/>
            <person name="Salamov A."/>
            <person name="Ngan C.Y."/>
            <person name="Daum C."/>
            <person name="Chiniquy J."/>
            <person name="Barry K."/>
            <person name="LaButti K."/>
            <person name="Haridas S."/>
            <person name="Simmons B.A."/>
            <person name="Magnuson J.K."/>
            <person name="Mortensen U.H."/>
            <person name="Larsen T.O."/>
            <person name="Grigoriev I.V."/>
            <person name="Baker S.E."/>
            <person name="Andersen M.R."/>
            <person name="Nordberg H.P."/>
            <person name="Cantor M.N."/>
            <person name="Hua S.X."/>
        </authorList>
    </citation>
    <scope>NUCLEOTIDE SEQUENCE [LARGE SCALE GENOMIC DNA]</scope>
    <source>
        <strain evidence="3">IBT 19404</strain>
    </source>
</reference>
<evidence type="ECO:0000256" key="1">
    <source>
        <dbReference type="SAM" id="Phobius"/>
    </source>
</evidence>
<evidence type="ECO:0000313" key="3">
    <source>
        <dbReference type="Proteomes" id="UP000235023"/>
    </source>
</evidence>
<protein>
    <submittedName>
        <fullName evidence="2">Uncharacterized protein</fullName>
    </submittedName>
</protein>
<gene>
    <name evidence="2" type="ORF">BDW42DRAFT_180225</name>
</gene>